<reference evidence="2" key="1">
    <citation type="submission" date="2018-05" db="EMBL/GenBank/DDBJ databases">
        <authorList>
            <person name="Lanie J.A."/>
            <person name="Ng W.-L."/>
            <person name="Kazmierczak K.M."/>
            <person name="Andrzejewski T.M."/>
            <person name="Davidsen T.M."/>
            <person name="Wayne K.J."/>
            <person name="Tettelin H."/>
            <person name="Glass J.I."/>
            <person name="Rusch D."/>
            <person name="Podicherti R."/>
            <person name="Tsui H.-C.T."/>
            <person name="Winkler M.E."/>
        </authorList>
    </citation>
    <scope>NUCLEOTIDE SEQUENCE</scope>
</reference>
<accession>A0A381QDB0</accession>
<dbReference type="Pfam" id="PF07883">
    <property type="entry name" value="Cupin_2"/>
    <property type="match status" value="1"/>
</dbReference>
<dbReference type="CDD" id="cd02233">
    <property type="entry name" value="cupin_HNL-like"/>
    <property type="match status" value="1"/>
</dbReference>
<feature type="domain" description="Cupin type-2" evidence="1">
    <location>
        <begin position="41"/>
        <end position="98"/>
    </location>
</feature>
<dbReference type="InterPro" id="IPR013096">
    <property type="entry name" value="Cupin_2"/>
</dbReference>
<dbReference type="AlphaFoldDB" id="A0A381QDB0"/>
<dbReference type="PANTHER" id="PTHR43698">
    <property type="entry name" value="RIBD C-TERMINAL DOMAIN CONTAINING PROTEIN"/>
    <property type="match status" value="1"/>
</dbReference>
<evidence type="ECO:0000259" key="1">
    <source>
        <dbReference type="Pfam" id="PF07883"/>
    </source>
</evidence>
<gene>
    <name evidence="2" type="ORF">METZ01_LOCUS28921</name>
</gene>
<proteinExistence type="predicted"/>
<protein>
    <recommendedName>
        <fullName evidence="1">Cupin type-2 domain-containing protein</fullName>
    </recommendedName>
</protein>
<sequence>MKAIDHASRPHGAADESHFVIPALMQPLLGRTDGLPIRVYRVTFGEGARTNWHKHDDVQVLYGLSGTCVVVDRRGNELPLHPGDVVVIDPDEEHWHGAAPGMSGEHLAINAGAETTWLESSG</sequence>
<evidence type="ECO:0000313" key="2">
    <source>
        <dbReference type="EMBL" id="SUZ76067.1"/>
    </source>
</evidence>
<dbReference type="InterPro" id="IPR011051">
    <property type="entry name" value="RmlC_Cupin_sf"/>
</dbReference>
<dbReference type="InterPro" id="IPR014710">
    <property type="entry name" value="RmlC-like_jellyroll"/>
</dbReference>
<organism evidence="2">
    <name type="scientific">marine metagenome</name>
    <dbReference type="NCBI Taxonomy" id="408172"/>
    <lineage>
        <taxon>unclassified sequences</taxon>
        <taxon>metagenomes</taxon>
        <taxon>ecological metagenomes</taxon>
    </lineage>
</organism>
<dbReference type="InterPro" id="IPR047263">
    <property type="entry name" value="HNL-like_cupin"/>
</dbReference>
<dbReference type="Gene3D" id="2.60.120.10">
    <property type="entry name" value="Jelly Rolls"/>
    <property type="match status" value="1"/>
</dbReference>
<name>A0A381QDB0_9ZZZZ</name>
<dbReference type="PANTHER" id="PTHR43698:SF1">
    <property type="entry name" value="BLL4564 PROTEIN"/>
    <property type="match status" value="1"/>
</dbReference>
<dbReference type="EMBL" id="UINC01001264">
    <property type="protein sequence ID" value="SUZ76067.1"/>
    <property type="molecule type" value="Genomic_DNA"/>
</dbReference>
<dbReference type="SUPFAM" id="SSF51182">
    <property type="entry name" value="RmlC-like cupins"/>
    <property type="match status" value="1"/>
</dbReference>